<name>A0A0U9HKS9_KLENI</name>
<comment type="similarity">
    <text evidence="1">Belongs to the GST superfamily.</text>
</comment>
<dbReference type="InterPro" id="IPR004045">
    <property type="entry name" value="Glutathione_S-Trfase_N"/>
</dbReference>
<dbReference type="GO" id="GO:0005737">
    <property type="term" value="C:cytoplasm"/>
    <property type="evidence" value="ECO:0000318"/>
    <property type="project" value="GO_Central"/>
</dbReference>
<dbReference type="PROSITE" id="PS50405">
    <property type="entry name" value="GST_CTER"/>
    <property type="match status" value="1"/>
</dbReference>
<gene>
    <name evidence="4" type="ORF">KFL_000750180</name>
</gene>
<dbReference type="Gene3D" id="3.40.30.10">
    <property type="entry name" value="Glutaredoxin"/>
    <property type="match status" value="1"/>
</dbReference>
<accession>A0A0U9HKS9</accession>
<evidence type="ECO:0000259" key="2">
    <source>
        <dbReference type="PROSITE" id="PS50404"/>
    </source>
</evidence>
<dbReference type="OrthoDB" id="1476867at2759"/>
<organism evidence="4 5">
    <name type="scientific">Klebsormidium nitens</name>
    <name type="common">Green alga</name>
    <name type="synonym">Ulothrix nitens</name>
    <dbReference type="NCBI Taxonomy" id="105231"/>
    <lineage>
        <taxon>Eukaryota</taxon>
        <taxon>Viridiplantae</taxon>
        <taxon>Streptophyta</taxon>
        <taxon>Klebsormidiophyceae</taxon>
        <taxon>Klebsormidiales</taxon>
        <taxon>Klebsormidiaceae</taxon>
        <taxon>Klebsormidium</taxon>
    </lineage>
</organism>
<dbReference type="InterPro" id="IPR036249">
    <property type="entry name" value="Thioredoxin-like_sf"/>
</dbReference>
<dbReference type="Proteomes" id="UP000054558">
    <property type="component" value="Unassembled WGS sequence"/>
</dbReference>
<sequence length="216" mass="23896">MAPSSDITVYHARMTRSSRVVFLLEELGLPYKVVKKPFLPFGLRDDAEYVDSIHPLGLLPGFTDGPDITIIESVAVMQYLVEQYDPEHKLSPPISDKHARAAYLNWLVFAEATLAAAVGYTEMHTLVLPEERRNARAAEQTKIGVTQGLAILEKALAGKTFGIVNGSFTAADIVLYQTVYLADELLHMVSPEEYPNISAWYAEVAKRPAAAKAYKE</sequence>
<dbReference type="AlphaFoldDB" id="A0A0U9HKS9"/>
<reference evidence="4 5" key="1">
    <citation type="journal article" date="2014" name="Nat. Commun.">
        <title>Klebsormidium flaccidum genome reveals primary factors for plant terrestrial adaptation.</title>
        <authorList>
            <person name="Hori K."/>
            <person name="Maruyama F."/>
            <person name="Fujisawa T."/>
            <person name="Togashi T."/>
            <person name="Yamamoto N."/>
            <person name="Seo M."/>
            <person name="Sato S."/>
            <person name="Yamada T."/>
            <person name="Mori H."/>
            <person name="Tajima N."/>
            <person name="Moriyama T."/>
            <person name="Ikeuchi M."/>
            <person name="Watanabe M."/>
            <person name="Wada H."/>
            <person name="Kobayashi K."/>
            <person name="Saito M."/>
            <person name="Masuda T."/>
            <person name="Sasaki-Sekimoto Y."/>
            <person name="Mashiguchi K."/>
            <person name="Awai K."/>
            <person name="Shimojima M."/>
            <person name="Masuda S."/>
            <person name="Iwai M."/>
            <person name="Nobusawa T."/>
            <person name="Narise T."/>
            <person name="Kondo S."/>
            <person name="Saito H."/>
            <person name="Sato R."/>
            <person name="Murakawa M."/>
            <person name="Ihara Y."/>
            <person name="Oshima-Yamada Y."/>
            <person name="Ohtaka K."/>
            <person name="Satoh M."/>
            <person name="Sonobe K."/>
            <person name="Ishii M."/>
            <person name="Ohtani R."/>
            <person name="Kanamori-Sato M."/>
            <person name="Honoki R."/>
            <person name="Miyazaki D."/>
            <person name="Mochizuki H."/>
            <person name="Umetsu J."/>
            <person name="Higashi K."/>
            <person name="Shibata D."/>
            <person name="Kamiya Y."/>
            <person name="Sato N."/>
            <person name="Nakamura Y."/>
            <person name="Tabata S."/>
            <person name="Ida S."/>
            <person name="Kurokawa K."/>
            <person name="Ohta H."/>
        </authorList>
    </citation>
    <scope>NUCLEOTIDE SEQUENCE [LARGE SCALE GENOMIC DNA]</scope>
    <source>
        <strain evidence="4 5">NIES-2285</strain>
    </source>
</reference>
<evidence type="ECO:0000313" key="4">
    <source>
        <dbReference type="EMBL" id="GAQ81250.1"/>
    </source>
</evidence>
<dbReference type="SUPFAM" id="SSF52833">
    <property type="entry name" value="Thioredoxin-like"/>
    <property type="match status" value="1"/>
</dbReference>
<dbReference type="SFLD" id="SFLDG00358">
    <property type="entry name" value="Main_(cytGST)"/>
    <property type="match status" value="1"/>
</dbReference>
<dbReference type="InterPro" id="IPR010987">
    <property type="entry name" value="Glutathione-S-Trfase_C-like"/>
</dbReference>
<dbReference type="Gene3D" id="1.20.1050.10">
    <property type="match status" value="1"/>
</dbReference>
<evidence type="ECO:0000313" key="5">
    <source>
        <dbReference type="Proteomes" id="UP000054558"/>
    </source>
</evidence>
<dbReference type="Pfam" id="PF02798">
    <property type="entry name" value="GST_N"/>
    <property type="match status" value="1"/>
</dbReference>
<evidence type="ECO:0000256" key="1">
    <source>
        <dbReference type="ARBA" id="ARBA00007409"/>
    </source>
</evidence>
<dbReference type="InterPro" id="IPR040079">
    <property type="entry name" value="Glutathione_S-Trfase"/>
</dbReference>
<dbReference type="OMA" id="DYAKWFL"/>
<evidence type="ECO:0000259" key="3">
    <source>
        <dbReference type="PROSITE" id="PS50405"/>
    </source>
</evidence>
<dbReference type="STRING" id="105231.A0A0U9HKS9"/>
<proteinExistence type="inferred from homology"/>
<dbReference type="GO" id="GO:0004364">
    <property type="term" value="F:glutathione transferase activity"/>
    <property type="evidence" value="ECO:0000318"/>
    <property type="project" value="GO_Central"/>
</dbReference>
<dbReference type="SUPFAM" id="SSF47616">
    <property type="entry name" value="GST C-terminal domain-like"/>
    <property type="match status" value="1"/>
</dbReference>
<evidence type="ECO:0008006" key="6">
    <source>
        <dbReference type="Google" id="ProtNLM"/>
    </source>
</evidence>
<dbReference type="EMBL" id="DF237024">
    <property type="protein sequence ID" value="GAQ81250.1"/>
    <property type="molecule type" value="Genomic_DNA"/>
</dbReference>
<dbReference type="InterPro" id="IPR036282">
    <property type="entry name" value="Glutathione-S-Trfase_C_sf"/>
</dbReference>
<dbReference type="PANTHER" id="PTHR44051">
    <property type="entry name" value="GLUTATHIONE S-TRANSFERASE-RELATED"/>
    <property type="match status" value="1"/>
</dbReference>
<feature type="domain" description="GST N-terminal" evidence="2">
    <location>
        <begin position="4"/>
        <end position="88"/>
    </location>
</feature>
<dbReference type="PROSITE" id="PS50404">
    <property type="entry name" value="GST_NTER"/>
    <property type="match status" value="1"/>
</dbReference>
<dbReference type="Pfam" id="PF13410">
    <property type="entry name" value="GST_C_2"/>
    <property type="match status" value="1"/>
</dbReference>
<dbReference type="PANTHER" id="PTHR44051:SF8">
    <property type="entry name" value="GLUTATHIONE S-TRANSFERASE GSTA"/>
    <property type="match status" value="1"/>
</dbReference>
<dbReference type="SFLD" id="SFLDS00019">
    <property type="entry name" value="Glutathione_Transferase_(cytos"/>
    <property type="match status" value="1"/>
</dbReference>
<keyword evidence="5" id="KW-1185">Reference proteome</keyword>
<protein>
    <recommendedName>
        <fullName evidence="6">Glutathione S-transferase</fullName>
    </recommendedName>
</protein>
<feature type="domain" description="GST C-terminal" evidence="3">
    <location>
        <begin position="96"/>
        <end position="216"/>
    </location>
</feature>
<dbReference type="CDD" id="cd03046">
    <property type="entry name" value="GST_N_GTT1_like"/>
    <property type="match status" value="1"/>
</dbReference>